<keyword evidence="2" id="KW-0378">Hydrolase</keyword>
<dbReference type="AlphaFoldDB" id="A0A515ESI4"/>
<sequence length="280" mass="30358">MRNPLQWFATVAVALVAGCSNPPYPRGAMESLYPDGKYPALSTVQVQGRYVGMAKTTTAPVEAAQAPVLLFIHGSPGDWKAWAHFLKASELPTFDTRIAVDRPGFGASGAGQVVPDLRAQAALLATLIPKGRKAIVIGHSLGGPIAAWMAVDAPDQVCAAISLAGSLSSKYEAPRWYNYLADFALVRWAIPQEMVWSNQEMMPLSSELEKLEHALPTLHVPLLLLQGGKDTLVDPRTVDEVQAFAPAQWLSIQRLPDATHFFLWEDPDAVINAIRKLPCA</sequence>
<reference evidence="3" key="2">
    <citation type="journal article" date="2020" name="Int. J. Syst. Evol. Microbiol.">
        <title>Genomic insights into a novel species Rhodoferax aquaticus sp. nov., isolated from freshwater.</title>
        <authorList>
            <person name="Li T."/>
            <person name="Zhuo Y."/>
            <person name="Jin C.Z."/>
            <person name="Wu X."/>
            <person name="Ko S.R."/>
            <person name="Jin F.J."/>
            <person name="Ahn C.Y."/>
            <person name="Oh H.M."/>
            <person name="Lee H.G."/>
            <person name="Jin L."/>
        </authorList>
    </citation>
    <scope>NUCLEOTIDE SEQUENCE [LARGE SCALE GENOMIC DNA]</scope>
    <source>
        <strain evidence="3">Gr-4</strain>
    </source>
</reference>
<evidence type="ECO:0000313" key="2">
    <source>
        <dbReference type="EMBL" id="QDL55588.1"/>
    </source>
</evidence>
<dbReference type="EMBL" id="CP036282">
    <property type="protein sequence ID" value="QDL55588.1"/>
    <property type="molecule type" value="Genomic_DNA"/>
</dbReference>
<dbReference type="GO" id="GO:0016787">
    <property type="term" value="F:hydrolase activity"/>
    <property type="evidence" value="ECO:0007669"/>
    <property type="project" value="UniProtKB-KW"/>
</dbReference>
<dbReference type="GO" id="GO:0016020">
    <property type="term" value="C:membrane"/>
    <property type="evidence" value="ECO:0007669"/>
    <property type="project" value="TreeGrafter"/>
</dbReference>
<proteinExistence type="predicted"/>
<dbReference type="Proteomes" id="UP000317365">
    <property type="component" value="Chromosome"/>
</dbReference>
<dbReference type="SUPFAM" id="SSF53474">
    <property type="entry name" value="alpha/beta-Hydrolases"/>
    <property type="match status" value="1"/>
</dbReference>
<dbReference type="InterPro" id="IPR029058">
    <property type="entry name" value="AB_hydrolase_fold"/>
</dbReference>
<organism evidence="2 3">
    <name type="scientific">Rhodoferax aquaticus</name>
    <dbReference type="NCBI Taxonomy" id="2527691"/>
    <lineage>
        <taxon>Bacteria</taxon>
        <taxon>Pseudomonadati</taxon>
        <taxon>Pseudomonadota</taxon>
        <taxon>Betaproteobacteria</taxon>
        <taxon>Burkholderiales</taxon>
        <taxon>Comamonadaceae</taxon>
        <taxon>Rhodoferax</taxon>
    </lineage>
</organism>
<evidence type="ECO:0000259" key="1">
    <source>
        <dbReference type="Pfam" id="PF12697"/>
    </source>
</evidence>
<gene>
    <name evidence="2" type="ORF">EXZ61_16190</name>
</gene>
<feature type="domain" description="AB hydrolase-1" evidence="1">
    <location>
        <begin position="69"/>
        <end position="272"/>
    </location>
</feature>
<dbReference type="KEGG" id="rhg:EXZ61_16190"/>
<dbReference type="PANTHER" id="PTHR43798">
    <property type="entry name" value="MONOACYLGLYCEROL LIPASE"/>
    <property type="match status" value="1"/>
</dbReference>
<dbReference type="PROSITE" id="PS51257">
    <property type="entry name" value="PROKAR_LIPOPROTEIN"/>
    <property type="match status" value="1"/>
</dbReference>
<dbReference type="PANTHER" id="PTHR43798:SF33">
    <property type="entry name" value="HYDROLASE, PUTATIVE (AFU_ORTHOLOGUE AFUA_2G14860)-RELATED"/>
    <property type="match status" value="1"/>
</dbReference>
<dbReference type="Gene3D" id="3.40.50.1820">
    <property type="entry name" value="alpha/beta hydrolase"/>
    <property type="match status" value="1"/>
</dbReference>
<keyword evidence="3" id="KW-1185">Reference proteome</keyword>
<dbReference type="InterPro" id="IPR000073">
    <property type="entry name" value="AB_hydrolase_1"/>
</dbReference>
<accession>A0A515ESI4</accession>
<dbReference type="Pfam" id="PF12697">
    <property type="entry name" value="Abhydrolase_6"/>
    <property type="match status" value="1"/>
</dbReference>
<dbReference type="InterPro" id="IPR050266">
    <property type="entry name" value="AB_hydrolase_sf"/>
</dbReference>
<reference evidence="3" key="1">
    <citation type="submission" date="2019-02" db="EMBL/GenBank/DDBJ databases">
        <title>Complete genome sequence of Rhodoferax sp. Gr-4.</title>
        <authorList>
            <person name="Jin L."/>
        </authorList>
    </citation>
    <scope>NUCLEOTIDE SEQUENCE [LARGE SCALE GENOMIC DNA]</scope>
    <source>
        <strain evidence="3">Gr-4</strain>
    </source>
</reference>
<dbReference type="RefSeq" id="WP_142812743.1">
    <property type="nucleotide sequence ID" value="NZ_CP036282.1"/>
</dbReference>
<evidence type="ECO:0000313" key="3">
    <source>
        <dbReference type="Proteomes" id="UP000317365"/>
    </source>
</evidence>
<protein>
    <submittedName>
        <fullName evidence="2">Alpha/beta hydrolase</fullName>
    </submittedName>
</protein>
<name>A0A515ESI4_9BURK</name>